<dbReference type="InterPro" id="IPR008258">
    <property type="entry name" value="Transglycosylase_SLT_dom_1"/>
</dbReference>
<accession>A0ABV8DRN0</accession>
<gene>
    <name evidence="3" type="ORF">ACFO0B_11610</name>
</gene>
<dbReference type="RefSeq" id="WP_378612406.1">
    <property type="nucleotide sequence ID" value="NZ_JBHSAX010000011.1"/>
</dbReference>
<comment type="caution">
    <text evidence="3">The sequence shown here is derived from an EMBL/GenBank/DDBJ whole genome shotgun (WGS) entry which is preliminary data.</text>
</comment>
<feature type="region of interest" description="Disordered" evidence="1">
    <location>
        <begin position="194"/>
        <end position="253"/>
    </location>
</feature>
<dbReference type="InterPro" id="IPR023346">
    <property type="entry name" value="Lysozyme-like_dom_sf"/>
</dbReference>
<dbReference type="Proteomes" id="UP001595696">
    <property type="component" value="Unassembled WGS sequence"/>
</dbReference>
<reference evidence="4" key="1">
    <citation type="journal article" date="2019" name="Int. J. Syst. Evol. Microbiol.">
        <title>The Global Catalogue of Microorganisms (GCM) 10K type strain sequencing project: providing services to taxonomists for standard genome sequencing and annotation.</title>
        <authorList>
            <consortium name="The Broad Institute Genomics Platform"/>
            <consortium name="The Broad Institute Genome Sequencing Center for Infectious Disease"/>
            <person name="Wu L."/>
            <person name="Ma J."/>
        </authorList>
    </citation>
    <scope>NUCLEOTIDE SEQUENCE [LARGE SCALE GENOMIC DNA]</scope>
    <source>
        <strain evidence="4">CGMCC 4.7330</strain>
    </source>
</reference>
<proteinExistence type="predicted"/>
<dbReference type="Pfam" id="PF01464">
    <property type="entry name" value="SLT"/>
    <property type="match status" value="1"/>
</dbReference>
<protein>
    <submittedName>
        <fullName evidence="3">Transglycosylase SLT domain-containing protein</fullName>
    </submittedName>
</protein>
<dbReference type="CDD" id="cd13402">
    <property type="entry name" value="LT_TF-like"/>
    <property type="match status" value="1"/>
</dbReference>
<evidence type="ECO:0000259" key="2">
    <source>
        <dbReference type="Pfam" id="PF01464"/>
    </source>
</evidence>
<keyword evidence="4" id="KW-1185">Reference proteome</keyword>
<organism evidence="3 4">
    <name type="scientific">Nocardia jiangsuensis</name>
    <dbReference type="NCBI Taxonomy" id="1691563"/>
    <lineage>
        <taxon>Bacteria</taxon>
        <taxon>Bacillati</taxon>
        <taxon>Actinomycetota</taxon>
        <taxon>Actinomycetes</taxon>
        <taxon>Mycobacteriales</taxon>
        <taxon>Nocardiaceae</taxon>
        <taxon>Nocardia</taxon>
    </lineage>
</organism>
<feature type="compositionally biased region" description="Low complexity" evidence="1">
    <location>
        <begin position="194"/>
        <end position="222"/>
    </location>
</feature>
<evidence type="ECO:0000256" key="1">
    <source>
        <dbReference type="SAM" id="MobiDB-lite"/>
    </source>
</evidence>
<dbReference type="EMBL" id="JBHSAX010000011">
    <property type="protein sequence ID" value="MFC3962633.1"/>
    <property type="molecule type" value="Genomic_DNA"/>
</dbReference>
<evidence type="ECO:0000313" key="4">
    <source>
        <dbReference type="Proteomes" id="UP001595696"/>
    </source>
</evidence>
<dbReference type="SUPFAM" id="SSF53955">
    <property type="entry name" value="Lysozyme-like"/>
    <property type="match status" value="1"/>
</dbReference>
<dbReference type="Gene3D" id="1.10.530.10">
    <property type="match status" value="1"/>
</dbReference>
<sequence>MTLTVDDVAAWQPDQLTAAGSAAARIQAELDAALGSAVTDTAALTWSGATATAATARVETEKTRGSAVSAALLELRTAFTQQVTNLAEAKATVLALRDDALNQPAPLGPYGVAPDGTVDATARIAYLRGQAHLVDVEGLVFQEALQAASRTWNLTRALRTAESTATTAQTAVEQATGTLRAAYDGLGEPALNVPAAAPTAPASTTAAPVSYSSGNSSSNGSGTPTGTGTGTDTDTGTGSGTPQYAATGSMPTGPMPTGDKAEWIRQAIEVLRAQGYDVKDSDAAVIAMIIDKESGGNPQAINLWDSNAAAGIPSKGLMQTIDPTFDAYKVSGHDDIWNPVDNIIAGSRYAIERYGSLSNVPGIVAMSSGQGYRGY</sequence>
<evidence type="ECO:0000313" key="3">
    <source>
        <dbReference type="EMBL" id="MFC3962633.1"/>
    </source>
</evidence>
<feature type="domain" description="Transglycosylase SLT" evidence="2">
    <location>
        <begin position="280"/>
        <end position="359"/>
    </location>
</feature>
<name>A0ABV8DRN0_9NOCA</name>
<feature type="compositionally biased region" description="Low complexity" evidence="1">
    <location>
        <begin position="230"/>
        <end position="242"/>
    </location>
</feature>